<proteinExistence type="predicted"/>
<keyword evidence="6" id="KW-1133">Transmembrane helix</keyword>
<sequence>MDNEARASEAVPTVAAMEMTLTVHVPRRRPFPVDVVVEWVGEHSAADLCAALGDHLGEPVPGLSSRGVTVDPHGLVGMPPLLHGASVTVVGGPVLPVGRRGTGGVLELVAASGPDAGRSRPLVPPGLVVGRATGTGLDLADEGLSRVHAVFEVGPAGVTVRDVDSTNGVLVDGSRVDGVTVVDAGSTIVLGSTTLRIRRSAGHGLPETPAGDGTLVVRPSATATPLTAPVEVECPQPPPERHRTRIPWVAAIAPVPVAVALAFLLGPQLLLFAAFGPVVLVATALGDRWGAGRAHRRAVEVHAQAVRAARTRLEQALAHEAARLHHTHPDPHVVVTTAEHRLPGLWSGGAGMRLRIGLGAVPTRVRWAEGTRTTCPLADGVPVTVDLGQAGALAVVGGAETTRRLLTALIGQLCTAHPPHALNVAMAWVDPSWQWVSRMPHATDMGELLARGGRARGSPGPVGAAGEQAAQHPGGPTAAPSASRVLVVPAAGGVSRDADVAALVARARDAGAFVLVTVGDRASVPSGCGAVISRSDDGEYLLECDGDTLRVTLDLVGPWWGDRVSRALAPLRVRDGGVGGRWPLVLPLAEALGAERIDADEVLARWDAGGEAGAGPRAVVGVGADGPFTVDLRRDGPHVLVGGTTGSGKSEFLRTLVTSLAVACPPDDLTFVLVDFKGGAAFGGCSDLPHVVGLVTDLDEHLVTRALASLGAELRRRERLFAAVGASDLDAYRAQPRAEREQVPRLVVVIDELRALVDEVPEFVSGLIRLAALGRSLGVHLVLATQRPAGAVTAEVQANVNLRIAFRVRDRADSIDVLEDPGAALLRSATPGRGLCRGGDGSLVAFHAATVEEACVEPGPSLTLRRPGAPAAVGDSSDRASGASSGYRAAPESRRRLSGARPPVVAAVVAAHRRRGGPDPRRPWLPPLPTLVTRSALLQAAGSPTVDAVRATAAVGLVDEPDLQRVSPLQWSASDGPWLLCGRPGSGRSTALRSLVLSAAAHLGPAELHVHVLDPTAALADLEQLPHLGTRIGPDDLRGLPSLADHLRHEVDCRRTGARRVPDRGEGAAETGPHPPTVLVVVDGWEQLVEAQPAGDPDGVLATLVAILRDGCSVGVVGAVSGARSLLQPRWTGLGGPTFLLGTVDPLDAALTGLRSADLPHDPPPGRAVRVRDKREAQFVASAPGDAGALAAGWGAGPHRRGAWRWRALPPVARRSEALGDAGRPASAWSSDRPDAGPHTDRPGLGSRSDRPDAGPHTDRPGLGSRSHRPGSGDALPGIGLLSPDHAVWSWHPDEIGRRLLVVGPPGSGRTNTLRVLAEAASAARRPVAVVTGAPAADGTTWAPGATLLAPDEAERLVTLRRRHPDLVVLVDDADRLAPKAPVQPVLHEIVGLADRDPGLVVVTTSTSALVTRFRGLDVEIARYRSGILLMPSPGDGDVLGVRVPTTPPRLPGRGLLVRGGGGPVELQVLLADGSVVGAGPGHDLGVRDSGGERREPGHEGQPDDEPARDDSRPLHEPPPDGQEQGAPHDRRGPRPGSIAEPAPRDSGQSHSAQQDEQRGHDDARRVASLADRELVDVERREPDQDDGLHPDERRGEAAGAA</sequence>
<evidence type="ECO:0000259" key="8">
    <source>
        <dbReference type="PROSITE" id="PS50901"/>
    </source>
</evidence>
<protein>
    <submittedName>
        <fullName evidence="9">FtsK/SpoIIIE domain-containing protein</fullName>
    </submittedName>
</protein>
<dbReference type="Gene3D" id="3.40.50.300">
    <property type="entry name" value="P-loop containing nucleotide triphosphate hydrolases"/>
    <property type="match status" value="3"/>
</dbReference>
<gene>
    <name evidence="9" type="ORF">GCM10023168_25790</name>
</gene>
<dbReference type="PANTHER" id="PTHR22683">
    <property type="entry name" value="SPORULATION PROTEIN RELATED"/>
    <property type="match status" value="1"/>
</dbReference>
<keyword evidence="1" id="KW-0597">Phosphoprotein</keyword>
<feature type="compositionally biased region" description="Basic and acidic residues" evidence="5">
    <location>
        <begin position="1055"/>
        <end position="1067"/>
    </location>
</feature>
<keyword evidence="3 4" id="KW-0067">ATP-binding</keyword>
<dbReference type="InterPro" id="IPR032030">
    <property type="entry name" value="YscD_cytoplasmic_dom"/>
</dbReference>
<feature type="domain" description="FHA" evidence="7">
    <location>
        <begin position="127"/>
        <end position="176"/>
    </location>
</feature>
<comment type="caution">
    <text evidence="9">The sequence shown here is derived from an EMBL/GenBank/DDBJ whole genome shotgun (WGS) entry which is preliminary data.</text>
</comment>
<feature type="domain" description="FtsK" evidence="8">
    <location>
        <begin position="966"/>
        <end position="1160"/>
    </location>
</feature>
<evidence type="ECO:0000256" key="3">
    <source>
        <dbReference type="ARBA" id="ARBA00022840"/>
    </source>
</evidence>
<feature type="compositionally biased region" description="Low complexity" evidence="5">
    <location>
        <begin position="451"/>
        <end position="466"/>
    </location>
</feature>
<feature type="region of interest" description="Disordered" evidence="5">
    <location>
        <begin position="1216"/>
        <end position="1279"/>
    </location>
</feature>
<name>A0ABP8KJY2_9MICO</name>
<accession>A0ABP8KJY2</accession>
<evidence type="ECO:0000256" key="2">
    <source>
        <dbReference type="ARBA" id="ARBA00022741"/>
    </source>
</evidence>
<feature type="region of interest" description="Disordered" evidence="5">
    <location>
        <begin position="861"/>
        <end position="898"/>
    </location>
</feature>
<feature type="compositionally biased region" description="Low complexity" evidence="5">
    <location>
        <begin position="871"/>
        <end position="890"/>
    </location>
</feature>
<dbReference type="InterPro" id="IPR050206">
    <property type="entry name" value="FtsK/SpoIIIE/SftA"/>
</dbReference>
<keyword evidence="6" id="KW-0812">Transmembrane</keyword>
<dbReference type="CDD" id="cd00060">
    <property type="entry name" value="FHA"/>
    <property type="match status" value="1"/>
</dbReference>
<reference evidence="10" key="1">
    <citation type="journal article" date="2019" name="Int. J. Syst. Evol. Microbiol.">
        <title>The Global Catalogue of Microorganisms (GCM) 10K type strain sequencing project: providing services to taxonomists for standard genome sequencing and annotation.</title>
        <authorList>
            <consortium name="The Broad Institute Genomics Platform"/>
            <consortium name="The Broad Institute Genome Sequencing Center for Infectious Disease"/>
            <person name="Wu L."/>
            <person name="Ma J."/>
        </authorList>
    </citation>
    <scope>NUCLEOTIDE SEQUENCE [LARGE SCALE GENOMIC DNA]</scope>
    <source>
        <strain evidence="10">JCM 17809</strain>
    </source>
</reference>
<dbReference type="CDD" id="cd00009">
    <property type="entry name" value="AAA"/>
    <property type="match status" value="1"/>
</dbReference>
<dbReference type="SMART" id="SM00382">
    <property type="entry name" value="AAA"/>
    <property type="match status" value="3"/>
</dbReference>
<evidence type="ECO:0000256" key="4">
    <source>
        <dbReference type="PROSITE-ProRule" id="PRU00289"/>
    </source>
</evidence>
<feature type="transmembrane region" description="Helical" evidence="6">
    <location>
        <begin position="246"/>
        <end position="264"/>
    </location>
</feature>
<dbReference type="Gene3D" id="2.60.200.20">
    <property type="match status" value="1"/>
</dbReference>
<evidence type="ECO:0000259" key="7">
    <source>
        <dbReference type="PROSITE" id="PS50006"/>
    </source>
</evidence>
<feature type="compositionally biased region" description="Basic and acidic residues" evidence="5">
    <location>
        <begin position="1485"/>
        <end position="1502"/>
    </location>
</feature>
<feature type="compositionally biased region" description="Basic and acidic residues" evidence="5">
    <location>
        <begin position="1232"/>
        <end position="1260"/>
    </location>
</feature>
<dbReference type="SUPFAM" id="SSF49879">
    <property type="entry name" value="SMAD/FHA domain"/>
    <property type="match status" value="1"/>
</dbReference>
<dbReference type="PROSITE" id="PS50901">
    <property type="entry name" value="FTSK"/>
    <property type="match status" value="2"/>
</dbReference>
<evidence type="ECO:0000256" key="5">
    <source>
        <dbReference type="SAM" id="MobiDB-lite"/>
    </source>
</evidence>
<dbReference type="InterPro" id="IPR008984">
    <property type="entry name" value="SMAD_FHA_dom_sf"/>
</dbReference>
<feature type="compositionally biased region" description="Basic and acidic residues" evidence="5">
    <location>
        <begin position="1554"/>
        <end position="1602"/>
    </location>
</feature>
<feature type="region of interest" description="Disordered" evidence="5">
    <location>
        <begin position="1055"/>
        <end position="1076"/>
    </location>
</feature>
<feature type="binding site" evidence="4">
    <location>
        <begin position="643"/>
        <end position="650"/>
    </location>
    <ligand>
        <name>ATP</name>
        <dbReference type="ChEBI" id="CHEBI:30616"/>
    </ligand>
</feature>
<keyword evidence="2 4" id="KW-0547">Nucleotide-binding</keyword>
<evidence type="ECO:0000256" key="6">
    <source>
        <dbReference type="SAM" id="Phobius"/>
    </source>
</evidence>
<feature type="region of interest" description="Disordered" evidence="5">
    <location>
        <begin position="1476"/>
        <end position="1602"/>
    </location>
</feature>
<organism evidence="9 10">
    <name type="scientific">Fodinibacter luteus</name>
    <dbReference type="NCBI Taxonomy" id="552064"/>
    <lineage>
        <taxon>Bacteria</taxon>
        <taxon>Bacillati</taxon>
        <taxon>Actinomycetota</taxon>
        <taxon>Actinomycetes</taxon>
        <taxon>Micrococcales</taxon>
        <taxon>Intrasporangiaceae</taxon>
        <taxon>Fodinibacter (ex Wang et al. 2009)</taxon>
    </lineage>
</organism>
<evidence type="ECO:0000313" key="10">
    <source>
        <dbReference type="Proteomes" id="UP001500945"/>
    </source>
</evidence>
<dbReference type="SMART" id="SM00240">
    <property type="entry name" value="FHA"/>
    <property type="match status" value="1"/>
</dbReference>
<dbReference type="EMBL" id="BAABGM010000015">
    <property type="protein sequence ID" value="GAA4408430.1"/>
    <property type="molecule type" value="Genomic_DNA"/>
</dbReference>
<feature type="domain" description="FtsK" evidence="8">
    <location>
        <begin position="625"/>
        <end position="815"/>
    </location>
</feature>
<dbReference type="InterPro" id="IPR002543">
    <property type="entry name" value="FtsK_dom"/>
</dbReference>
<dbReference type="InterPro" id="IPR003593">
    <property type="entry name" value="AAA+_ATPase"/>
</dbReference>
<keyword evidence="10" id="KW-1185">Reference proteome</keyword>
<feature type="compositionally biased region" description="Basic and acidic residues" evidence="5">
    <location>
        <begin position="1509"/>
        <end position="1519"/>
    </location>
</feature>
<evidence type="ECO:0000256" key="1">
    <source>
        <dbReference type="ARBA" id="ARBA00022553"/>
    </source>
</evidence>
<feature type="region of interest" description="Disordered" evidence="5">
    <location>
        <begin position="451"/>
        <end position="481"/>
    </location>
</feature>
<keyword evidence="6" id="KW-0472">Membrane</keyword>
<dbReference type="CDD" id="cd01127">
    <property type="entry name" value="TrwB_TraG_TraD_VirD4"/>
    <property type="match status" value="1"/>
</dbReference>
<dbReference type="PROSITE" id="PS50006">
    <property type="entry name" value="FHA_DOMAIN"/>
    <property type="match status" value="1"/>
</dbReference>
<dbReference type="InterPro" id="IPR000253">
    <property type="entry name" value="FHA_dom"/>
</dbReference>
<dbReference type="Pfam" id="PF16697">
    <property type="entry name" value="Yop-YscD_cpl"/>
    <property type="match status" value="1"/>
</dbReference>
<dbReference type="Proteomes" id="UP001500945">
    <property type="component" value="Unassembled WGS sequence"/>
</dbReference>
<dbReference type="InterPro" id="IPR027417">
    <property type="entry name" value="P-loop_NTPase"/>
</dbReference>
<dbReference type="PANTHER" id="PTHR22683:SF1">
    <property type="entry name" value="TYPE VII SECRETION SYSTEM PROTEIN ESSC"/>
    <property type="match status" value="1"/>
</dbReference>
<dbReference type="SUPFAM" id="SSF52540">
    <property type="entry name" value="P-loop containing nucleoside triphosphate hydrolases"/>
    <property type="match status" value="3"/>
</dbReference>
<dbReference type="Pfam" id="PF01580">
    <property type="entry name" value="FtsK_SpoIIIE"/>
    <property type="match status" value="2"/>
</dbReference>
<evidence type="ECO:0000313" key="9">
    <source>
        <dbReference type="EMBL" id="GAA4408430.1"/>
    </source>
</evidence>
<feature type="binding site" evidence="4">
    <location>
        <begin position="982"/>
        <end position="989"/>
    </location>
    <ligand>
        <name>ATP</name>
        <dbReference type="ChEBI" id="CHEBI:30616"/>
    </ligand>
</feature>